<keyword evidence="3" id="KW-1185">Reference proteome</keyword>
<sequence length="514" mass="57424">MDTTLPPITASTPTTAPTTQPSAATAQTSPKPQGVKDIKKWKHLETFCEQVYSPNIQDDFVPGPFNLPRDIQRVVFNCHPDPRAKETPPDDFVCPWKEIDTSIATNKALEFSGDAEIGFLSAAHAERYCCSKLQHEHFHGKECTCCLVRNVSLAYLAVRLGLLNCPDFRASRNDQYKICQWLKAMENQPPQSKSEPDDPPPLSETETDNPPPLSKAKRGQPPLLSKREFNICLILYPKALANLVEALGGGIRLAWGYKALEEWLNPYLYYFGPKAARPDLAANTDQKDPNPLKDVKPQYDGCVNKLIGLIKFMNDTPPSLQTPCLQELGQVLNASVRMTSHMAGERIKVDANGRISPFFAQLGRCGADLFKRSLWDGFMYDPRRRGMYLKKGGEHYVPYVSAMTDVVMSPAVLAALAMEQDLCDLVEFDEGLTITVEIVSDIMVASVGCFQRQYRHNLEALEPYMVRIVEASNVVLRDELVLKVVFALESGNRILALCLFKLQGQSFPRIALLD</sequence>
<feature type="region of interest" description="Disordered" evidence="1">
    <location>
        <begin position="1"/>
        <end position="35"/>
    </location>
</feature>
<dbReference type="AlphaFoldDB" id="A0A164V045"/>
<dbReference type="InterPro" id="IPR036389">
    <property type="entry name" value="RNase_III_sf"/>
</dbReference>
<dbReference type="Proteomes" id="UP000076722">
    <property type="component" value="Unassembled WGS sequence"/>
</dbReference>
<name>A0A164V045_9AGAM</name>
<evidence type="ECO:0000313" key="2">
    <source>
        <dbReference type="EMBL" id="KZS93692.1"/>
    </source>
</evidence>
<protein>
    <submittedName>
        <fullName evidence="2">Uncharacterized protein</fullName>
    </submittedName>
</protein>
<dbReference type="SUPFAM" id="SSF69065">
    <property type="entry name" value="RNase III domain-like"/>
    <property type="match status" value="1"/>
</dbReference>
<dbReference type="GO" id="GO:0006396">
    <property type="term" value="P:RNA processing"/>
    <property type="evidence" value="ECO:0007669"/>
    <property type="project" value="InterPro"/>
</dbReference>
<proteinExistence type="predicted"/>
<evidence type="ECO:0000313" key="3">
    <source>
        <dbReference type="Proteomes" id="UP000076722"/>
    </source>
</evidence>
<evidence type="ECO:0000256" key="1">
    <source>
        <dbReference type="SAM" id="MobiDB-lite"/>
    </source>
</evidence>
<dbReference type="EMBL" id="KV419406">
    <property type="protein sequence ID" value="KZS93692.1"/>
    <property type="molecule type" value="Genomic_DNA"/>
</dbReference>
<feature type="compositionally biased region" description="Low complexity" evidence="1">
    <location>
        <begin position="1"/>
        <end position="30"/>
    </location>
</feature>
<feature type="region of interest" description="Disordered" evidence="1">
    <location>
        <begin position="187"/>
        <end position="220"/>
    </location>
</feature>
<reference evidence="2 3" key="1">
    <citation type="journal article" date="2016" name="Mol. Biol. Evol.">
        <title>Comparative Genomics of Early-Diverging Mushroom-Forming Fungi Provides Insights into the Origins of Lignocellulose Decay Capabilities.</title>
        <authorList>
            <person name="Nagy L.G."/>
            <person name="Riley R."/>
            <person name="Tritt A."/>
            <person name="Adam C."/>
            <person name="Daum C."/>
            <person name="Floudas D."/>
            <person name="Sun H."/>
            <person name="Yadav J.S."/>
            <person name="Pangilinan J."/>
            <person name="Larsson K.H."/>
            <person name="Matsuura K."/>
            <person name="Barry K."/>
            <person name="Labutti K."/>
            <person name="Kuo R."/>
            <person name="Ohm R.A."/>
            <person name="Bhattacharya S.S."/>
            <person name="Shirouzu T."/>
            <person name="Yoshinaga Y."/>
            <person name="Martin F.M."/>
            <person name="Grigoriev I.V."/>
            <person name="Hibbett D.S."/>
        </authorList>
    </citation>
    <scope>NUCLEOTIDE SEQUENCE [LARGE SCALE GENOMIC DNA]</scope>
    <source>
        <strain evidence="2 3">HHB9708</strain>
    </source>
</reference>
<organism evidence="2 3">
    <name type="scientific">Sistotremastrum niveocremeum HHB9708</name>
    <dbReference type="NCBI Taxonomy" id="1314777"/>
    <lineage>
        <taxon>Eukaryota</taxon>
        <taxon>Fungi</taxon>
        <taxon>Dikarya</taxon>
        <taxon>Basidiomycota</taxon>
        <taxon>Agaricomycotina</taxon>
        <taxon>Agaricomycetes</taxon>
        <taxon>Sistotremastrales</taxon>
        <taxon>Sistotremastraceae</taxon>
        <taxon>Sertulicium</taxon>
        <taxon>Sertulicium niveocremeum</taxon>
    </lineage>
</organism>
<dbReference type="GO" id="GO:0004525">
    <property type="term" value="F:ribonuclease III activity"/>
    <property type="evidence" value="ECO:0007669"/>
    <property type="project" value="InterPro"/>
</dbReference>
<dbReference type="Gene3D" id="1.10.1520.10">
    <property type="entry name" value="Ribonuclease III domain"/>
    <property type="match status" value="1"/>
</dbReference>
<gene>
    <name evidence="2" type="ORF">SISNIDRAFT_465871</name>
</gene>
<accession>A0A164V045</accession>